<name>A0A4Z2GHV4_9TELE</name>
<sequence>MTERGRTSIKGECVVPDCSSKPSVSLLHPAPALLLRERERLCGCVGLKICLTLQSSPLKMLPALGLGSLRAGGELCD</sequence>
<evidence type="ECO:0000313" key="1">
    <source>
        <dbReference type="EMBL" id="TNN52781.1"/>
    </source>
</evidence>
<protein>
    <submittedName>
        <fullName evidence="1">Uncharacterized protein</fullName>
    </submittedName>
</protein>
<dbReference type="Proteomes" id="UP000314294">
    <property type="component" value="Unassembled WGS sequence"/>
</dbReference>
<reference evidence="1 2" key="1">
    <citation type="submission" date="2019-03" db="EMBL/GenBank/DDBJ databases">
        <title>First draft genome of Liparis tanakae, snailfish: a comprehensive survey of snailfish specific genes.</title>
        <authorList>
            <person name="Kim W."/>
            <person name="Song I."/>
            <person name="Jeong J.-H."/>
            <person name="Kim D."/>
            <person name="Kim S."/>
            <person name="Ryu S."/>
            <person name="Song J.Y."/>
            <person name="Lee S.K."/>
        </authorList>
    </citation>
    <scope>NUCLEOTIDE SEQUENCE [LARGE SCALE GENOMIC DNA]</scope>
    <source>
        <tissue evidence="1">Muscle</tissue>
    </source>
</reference>
<accession>A0A4Z2GHV4</accession>
<gene>
    <name evidence="1" type="ORF">EYF80_037014</name>
</gene>
<evidence type="ECO:0000313" key="2">
    <source>
        <dbReference type="Proteomes" id="UP000314294"/>
    </source>
</evidence>
<comment type="caution">
    <text evidence="1">The sequence shown here is derived from an EMBL/GenBank/DDBJ whole genome shotgun (WGS) entry which is preliminary data.</text>
</comment>
<dbReference type="EMBL" id="SRLO01000536">
    <property type="protein sequence ID" value="TNN52781.1"/>
    <property type="molecule type" value="Genomic_DNA"/>
</dbReference>
<proteinExistence type="predicted"/>
<keyword evidence="2" id="KW-1185">Reference proteome</keyword>
<dbReference type="AlphaFoldDB" id="A0A4Z2GHV4"/>
<organism evidence="1 2">
    <name type="scientific">Liparis tanakae</name>
    <name type="common">Tanaka's snailfish</name>
    <dbReference type="NCBI Taxonomy" id="230148"/>
    <lineage>
        <taxon>Eukaryota</taxon>
        <taxon>Metazoa</taxon>
        <taxon>Chordata</taxon>
        <taxon>Craniata</taxon>
        <taxon>Vertebrata</taxon>
        <taxon>Euteleostomi</taxon>
        <taxon>Actinopterygii</taxon>
        <taxon>Neopterygii</taxon>
        <taxon>Teleostei</taxon>
        <taxon>Neoteleostei</taxon>
        <taxon>Acanthomorphata</taxon>
        <taxon>Eupercaria</taxon>
        <taxon>Perciformes</taxon>
        <taxon>Cottioidei</taxon>
        <taxon>Cottales</taxon>
        <taxon>Liparidae</taxon>
        <taxon>Liparis</taxon>
    </lineage>
</organism>